<dbReference type="Pfam" id="PF00043">
    <property type="entry name" value="GST_C"/>
    <property type="match status" value="1"/>
</dbReference>
<dbReference type="RefSeq" id="WP_209943895.1">
    <property type="nucleotide sequence ID" value="NZ_JAGGJU010000004.1"/>
</dbReference>
<sequence>MIERPKVFGADYSVYVRIVRLCLIEKGIDYDLLPVDVFAETGPPSDYLPRHPFGRIPAFEHDGFLLFETSAIARYIDEGFPGPPLQPSNARQRARCNQMISIADHYAYPHLVWGLYVERLSKPARGTPANEEAISSMLPKARTCLAAMSDIMGDAAWLAGDTITLADLYAAPMFDYALMTAEGRALIERHHNLSAWWTRVKARPSMAATTPTSR</sequence>
<gene>
    <name evidence="5" type="ORF">J2Z17_001705</name>
</gene>
<evidence type="ECO:0000259" key="4">
    <source>
        <dbReference type="PROSITE" id="PS50405"/>
    </source>
</evidence>
<dbReference type="Gene3D" id="3.40.30.10">
    <property type="entry name" value="Glutaredoxin"/>
    <property type="match status" value="1"/>
</dbReference>
<organism evidence="5 6">
    <name type="scientific">Rhizobium halophytocola</name>
    <dbReference type="NCBI Taxonomy" id="735519"/>
    <lineage>
        <taxon>Bacteria</taxon>
        <taxon>Pseudomonadati</taxon>
        <taxon>Pseudomonadota</taxon>
        <taxon>Alphaproteobacteria</taxon>
        <taxon>Hyphomicrobiales</taxon>
        <taxon>Rhizobiaceae</taxon>
        <taxon>Rhizobium/Agrobacterium group</taxon>
        <taxon>Rhizobium</taxon>
    </lineage>
</organism>
<dbReference type="InterPro" id="IPR010987">
    <property type="entry name" value="Glutathione-S-Trfase_C-like"/>
</dbReference>
<dbReference type="InterPro" id="IPR040079">
    <property type="entry name" value="Glutathione_S-Trfase"/>
</dbReference>
<evidence type="ECO:0000256" key="1">
    <source>
        <dbReference type="ARBA" id="ARBA00012452"/>
    </source>
</evidence>
<dbReference type="EC" id="2.5.1.18" evidence="1"/>
<dbReference type="Pfam" id="PF13417">
    <property type="entry name" value="GST_N_3"/>
    <property type="match status" value="1"/>
</dbReference>
<dbReference type="PANTHER" id="PTHR43900:SF3">
    <property type="entry name" value="GLUTATHIONE S-TRANSFERASE RHO"/>
    <property type="match status" value="1"/>
</dbReference>
<evidence type="ECO:0000256" key="2">
    <source>
        <dbReference type="ARBA" id="ARBA00022679"/>
    </source>
</evidence>
<dbReference type="SUPFAM" id="SSF47616">
    <property type="entry name" value="GST C-terminal domain-like"/>
    <property type="match status" value="1"/>
</dbReference>
<dbReference type="Gene3D" id="1.20.1050.10">
    <property type="match status" value="1"/>
</dbReference>
<evidence type="ECO:0000313" key="6">
    <source>
        <dbReference type="Proteomes" id="UP000759443"/>
    </source>
</evidence>
<dbReference type="InterPro" id="IPR004045">
    <property type="entry name" value="Glutathione_S-Trfase_N"/>
</dbReference>
<proteinExistence type="predicted"/>
<reference evidence="5 6" key="1">
    <citation type="submission" date="2021-03" db="EMBL/GenBank/DDBJ databases">
        <title>Genomic Encyclopedia of Type Strains, Phase IV (KMG-IV): sequencing the most valuable type-strain genomes for metagenomic binning, comparative biology and taxonomic classification.</title>
        <authorList>
            <person name="Goeker M."/>
        </authorList>
    </citation>
    <scope>NUCLEOTIDE SEQUENCE [LARGE SCALE GENOMIC DNA]</scope>
    <source>
        <strain evidence="5 6">DSM 21600</strain>
    </source>
</reference>
<evidence type="ECO:0000313" key="5">
    <source>
        <dbReference type="EMBL" id="MBP1850271.1"/>
    </source>
</evidence>
<feature type="domain" description="GST C-terminal" evidence="4">
    <location>
        <begin position="89"/>
        <end position="214"/>
    </location>
</feature>
<dbReference type="SFLD" id="SFLDG00358">
    <property type="entry name" value="Main_(cytGST)"/>
    <property type="match status" value="1"/>
</dbReference>
<name>A0ABS4DX51_9HYPH</name>
<comment type="caution">
    <text evidence="5">The sequence shown here is derived from an EMBL/GenBank/DDBJ whole genome shotgun (WGS) entry which is preliminary data.</text>
</comment>
<feature type="domain" description="GST N-terminal" evidence="3">
    <location>
        <begin position="3"/>
        <end position="84"/>
    </location>
</feature>
<keyword evidence="2 5" id="KW-0808">Transferase</keyword>
<keyword evidence="6" id="KW-1185">Reference proteome</keyword>
<dbReference type="SFLD" id="SFLDS00019">
    <property type="entry name" value="Glutathione_Transferase_(cytos"/>
    <property type="match status" value="1"/>
</dbReference>
<dbReference type="InterPro" id="IPR036282">
    <property type="entry name" value="Glutathione-S-Trfase_C_sf"/>
</dbReference>
<dbReference type="EMBL" id="JAGGJU010000004">
    <property type="protein sequence ID" value="MBP1850271.1"/>
    <property type="molecule type" value="Genomic_DNA"/>
</dbReference>
<dbReference type="GO" id="GO:0004364">
    <property type="term" value="F:glutathione transferase activity"/>
    <property type="evidence" value="ECO:0007669"/>
    <property type="project" value="UniProtKB-EC"/>
</dbReference>
<dbReference type="InterPro" id="IPR036249">
    <property type="entry name" value="Thioredoxin-like_sf"/>
</dbReference>
<accession>A0ABS4DX51</accession>
<dbReference type="SFLD" id="SFLDG01154">
    <property type="entry name" value="Main.5:_Phi-like"/>
    <property type="match status" value="1"/>
</dbReference>
<evidence type="ECO:0000259" key="3">
    <source>
        <dbReference type="PROSITE" id="PS50404"/>
    </source>
</evidence>
<protein>
    <recommendedName>
        <fullName evidence="1">glutathione transferase</fullName>
        <ecNumber evidence="1">2.5.1.18</ecNumber>
    </recommendedName>
</protein>
<dbReference type="PROSITE" id="PS50405">
    <property type="entry name" value="GST_CTER"/>
    <property type="match status" value="1"/>
</dbReference>
<dbReference type="PANTHER" id="PTHR43900">
    <property type="entry name" value="GLUTATHIONE S-TRANSFERASE RHO"/>
    <property type="match status" value="1"/>
</dbReference>
<dbReference type="InterPro" id="IPR004046">
    <property type="entry name" value="GST_C"/>
</dbReference>
<dbReference type="Proteomes" id="UP000759443">
    <property type="component" value="Unassembled WGS sequence"/>
</dbReference>
<dbReference type="SUPFAM" id="SSF52833">
    <property type="entry name" value="Thioredoxin-like"/>
    <property type="match status" value="1"/>
</dbReference>
<dbReference type="PROSITE" id="PS50404">
    <property type="entry name" value="GST_NTER"/>
    <property type="match status" value="1"/>
</dbReference>